<name>A0A0N8GRD4_9CHLR</name>
<sequence>MGIIDQSMLWRQFDLAITNLEQAIRACPEHLWESQLWPDEPDQWVAAGFSNFWYLAYHTLFWIDLYLTGTEEGFMPPAPFALVEMRDNETLPRTYTPSELLGYLEHCRQATQSTIMNLSIEQAQRLCSFSWGEVPFGELMIYSLRHVQEHSAHLHMVLGQQARGKA</sequence>
<organism evidence="2 3">
    <name type="scientific">Herpetosiphon geysericola</name>
    <dbReference type="NCBI Taxonomy" id="70996"/>
    <lineage>
        <taxon>Bacteria</taxon>
        <taxon>Bacillati</taxon>
        <taxon>Chloroflexota</taxon>
        <taxon>Chloroflexia</taxon>
        <taxon>Herpetosiphonales</taxon>
        <taxon>Herpetosiphonaceae</taxon>
        <taxon>Herpetosiphon</taxon>
    </lineage>
</organism>
<dbReference type="EMBL" id="LGKP01000022">
    <property type="protein sequence ID" value="KPL86186.1"/>
    <property type="molecule type" value="Genomic_DNA"/>
</dbReference>
<dbReference type="OrthoDB" id="3822546at2"/>
<evidence type="ECO:0000313" key="2">
    <source>
        <dbReference type="EMBL" id="KPL86186.1"/>
    </source>
</evidence>
<dbReference type="RefSeq" id="WP_054535293.1">
    <property type="nucleotide sequence ID" value="NZ_LGKP01000022.1"/>
</dbReference>
<evidence type="ECO:0000313" key="3">
    <source>
        <dbReference type="Proteomes" id="UP000050277"/>
    </source>
</evidence>
<keyword evidence="3" id="KW-1185">Reference proteome</keyword>
<feature type="domain" description="DinB-like" evidence="1">
    <location>
        <begin position="12"/>
        <end position="152"/>
    </location>
</feature>
<dbReference type="SUPFAM" id="SSF109854">
    <property type="entry name" value="DinB/YfiT-like putative metalloenzymes"/>
    <property type="match status" value="1"/>
</dbReference>
<dbReference type="Gene3D" id="1.20.120.450">
    <property type="entry name" value="dinb family like domain"/>
    <property type="match status" value="1"/>
</dbReference>
<dbReference type="InterPro" id="IPR024775">
    <property type="entry name" value="DinB-like"/>
</dbReference>
<proteinExistence type="predicted"/>
<dbReference type="InterPro" id="IPR034660">
    <property type="entry name" value="DinB/YfiT-like"/>
</dbReference>
<dbReference type="Proteomes" id="UP000050277">
    <property type="component" value="Unassembled WGS sequence"/>
</dbReference>
<gene>
    <name evidence="2" type="ORF">SE18_15130</name>
</gene>
<protein>
    <recommendedName>
        <fullName evidence="1">DinB-like domain-containing protein</fullName>
    </recommendedName>
</protein>
<dbReference type="AlphaFoldDB" id="A0A0N8GRD4"/>
<reference evidence="2 3" key="1">
    <citation type="submission" date="2015-07" db="EMBL/GenBank/DDBJ databases">
        <title>Whole genome sequence of Herpetosiphon geysericola DSM 7119.</title>
        <authorList>
            <person name="Hemp J."/>
            <person name="Ward L.M."/>
            <person name="Pace L.A."/>
            <person name="Fischer W.W."/>
        </authorList>
    </citation>
    <scope>NUCLEOTIDE SEQUENCE [LARGE SCALE GENOMIC DNA]</scope>
    <source>
        <strain evidence="2 3">DSM 7119</strain>
    </source>
</reference>
<dbReference type="STRING" id="70996.SE18_15130"/>
<accession>A0A0N8GRD4</accession>
<comment type="caution">
    <text evidence="2">The sequence shown here is derived from an EMBL/GenBank/DDBJ whole genome shotgun (WGS) entry which is preliminary data.</text>
</comment>
<dbReference type="Pfam" id="PF12867">
    <property type="entry name" value="DinB_2"/>
    <property type="match status" value="1"/>
</dbReference>
<evidence type="ECO:0000259" key="1">
    <source>
        <dbReference type="Pfam" id="PF12867"/>
    </source>
</evidence>